<dbReference type="OrthoDB" id="8595007at2"/>
<dbReference type="eggNOG" id="COG1305">
    <property type="taxonomic scope" value="Bacteria"/>
</dbReference>
<evidence type="ECO:0000259" key="2">
    <source>
        <dbReference type="Pfam" id="PF01841"/>
    </source>
</evidence>
<protein>
    <recommendedName>
        <fullName evidence="6">DUF3857 domain-containing protein</fullName>
    </recommendedName>
</protein>
<dbReference type="Pfam" id="PF01841">
    <property type="entry name" value="Transglut_core"/>
    <property type="match status" value="1"/>
</dbReference>
<comment type="caution">
    <text evidence="4">The sequence shown here is derived from an EMBL/GenBank/DDBJ whole genome shotgun (WGS) entry which is preliminary data.</text>
</comment>
<organism evidence="4 5">
    <name type="scientific">Saccharicrinis fermentans DSM 9555 = JCM 21142</name>
    <dbReference type="NCBI Taxonomy" id="869213"/>
    <lineage>
        <taxon>Bacteria</taxon>
        <taxon>Pseudomonadati</taxon>
        <taxon>Bacteroidota</taxon>
        <taxon>Bacteroidia</taxon>
        <taxon>Marinilabiliales</taxon>
        <taxon>Marinilabiliaceae</taxon>
        <taxon>Saccharicrinis</taxon>
    </lineage>
</organism>
<reference evidence="4 5" key="1">
    <citation type="journal article" date="2014" name="Genome Announc.">
        <title>Draft Genome Sequence of Cytophaga fermentans JCM 21142T, a Facultative Anaerobe Isolated from Marine Mud.</title>
        <authorList>
            <person name="Starns D."/>
            <person name="Oshima K."/>
            <person name="Suda W."/>
            <person name="Iino T."/>
            <person name="Yuki M."/>
            <person name="Inoue J."/>
            <person name="Kitamura K."/>
            <person name="Iida T."/>
            <person name="Darby A."/>
            <person name="Hattori M."/>
            <person name="Ohkuma M."/>
        </authorList>
    </citation>
    <scope>NUCLEOTIDE SEQUENCE [LARGE SCALE GENOMIC DNA]</scope>
    <source>
        <strain evidence="4 5">JCM 21142</strain>
    </source>
</reference>
<dbReference type="Gene3D" id="2.60.120.1130">
    <property type="match status" value="1"/>
</dbReference>
<dbReference type="AlphaFoldDB" id="W7YIU7"/>
<keyword evidence="1" id="KW-0732">Signal</keyword>
<dbReference type="InterPro" id="IPR038765">
    <property type="entry name" value="Papain-like_cys_pep_sf"/>
</dbReference>
<dbReference type="Gene3D" id="2.60.40.3140">
    <property type="match status" value="1"/>
</dbReference>
<feature type="chain" id="PRO_5004904337" description="DUF3857 domain-containing protein" evidence="1">
    <location>
        <begin position="20"/>
        <end position="633"/>
    </location>
</feature>
<proteinExistence type="predicted"/>
<name>W7YIU7_9BACT</name>
<keyword evidence="5" id="KW-1185">Reference proteome</keyword>
<evidence type="ECO:0000313" key="5">
    <source>
        <dbReference type="Proteomes" id="UP000019402"/>
    </source>
</evidence>
<dbReference type="EMBL" id="BAMD01000044">
    <property type="protein sequence ID" value="GAF04396.1"/>
    <property type="molecule type" value="Genomic_DNA"/>
</dbReference>
<evidence type="ECO:0000256" key="1">
    <source>
        <dbReference type="SAM" id="SignalP"/>
    </source>
</evidence>
<evidence type="ECO:0000259" key="3">
    <source>
        <dbReference type="Pfam" id="PF12969"/>
    </source>
</evidence>
<dbReference type="STRING" id="869213.GCA_000517085_00627"/>
<sequence length="633" mass="73635">MRQLIFLLFMCSFTYTALAKELKYPTALIPDSLKKNAYAVVRNEKWEVNVISLSKVKIQITKAITVLNSKGKKKAWERFSYDKNNKIVAVSARMYNSLGQEVEKWNRKDWEDISYDPYGTIYSESRSILCLPIENEYPYTIEYNLTIERDYTYGINGWYPSWEDNMSVERSSYILSYSPEIKIKYKEYHFNNQITKKEQENTITWTMRHSTAHKSEPYSPVKNEYLPHLKVGLKEFKYDHYLGHSETWEDFGKFRVELNSHRDILPKERQTEIDKIAATCHNDLEKVQKLYTYMQAHTRYINIIEGIGGIQPFPAETVSKNGYGDCKALSNYMKAILKSVGIKSYYTVVKAGKQDYYFDPEFISHQSNHVILCVPMPTDTIWLECTSQTMPCGFLGSFTDNRTVLLITEHGGVLAQTPKYGKEENKIIRTANVKIAPSGDGTASVTTIYKGLEYDNKHWFAEEDKEDQLKLLHDECNIPNFKITHFKIDNVKTRKPSLYEELNLTLPSYASKSGSRLFLPLKLIKKRNYVPPKLQNRALDIVVKKEYCNLDTISYSIPENYAIEIIPEAYTINSKFGQYKCATKIKGNKIIYSRYMEMNSGKYPAEEYDSFIDFFEQIKKNDQPIAILKQVVQ</sequence>
<gene>
    <name evidence="4" type="ORF">JCM21142_83100</name>
</gene>
<dbReference type="RefSeq" id="WP_081735898.1">
    <property type="nucleotide sequence ID" value="NZ_BAMD01000044.1"/>
</dbReference>
<dbReference type="Gene3D" id="3.10.620.30">
    <property type="match status" value="1"/>
</dbReference>
<evidence type="ECO:0000313" key="4">
    <source>
        <dbReference type="EMBL" id="GAF04396.1"/>
    </source>
</evidence>
<dbReference type="SUPFAM" id="SSF54001">
    <property type="entry name" value="Cysteine proteinases"/>
    <property type="match status" value="1"/>
</dbReference>
<evidence type="ECO:0008006" key="6">
    <source>
        <dbReference type="Google" id="ProtNLM"/>
    </source>
</evidence>
<dbReference type="Pfam" id="PF12969">
    <property type="entry name" value="DUF3857"/>
    <property type="match status" value="1"/>
</dbReference>
<feature type="signal peptide" evidence="1">
    <location>
        <begin position="1"/>
        <end position="19"/>
    </location>
</feature>
<dbReference type="InterPro" id="IPR002931">
    <property type="entry name" value="Transglutaminase-like"/>
</dbReference>
<dbReference type="Proteomes" id="UP000019402">
    <property type="component" value="Unassembled WGS sequence"/>
</dbReference>
<accession>W7YIU7</accession>
<feature type="domain" description="DUF3857" evidence="3">
    <location>
        <begin position="57"/>
        <end position="212"/>
    </location>
</feature>
<dbReference type="InterPro" id="IPR024618">
    <property type="entry name" value="DUF3857"/>
</dbReference>
<feature type="domain" description="Transglutaminase-like" evidence="2">
    <location>
        <begin position="275"/>
        <end position="374"/>
    </location>
</feature>